<proteinExistence type="predicted"/>
<reference evidence="1" key="2">
    <citation type="submission" date="2020-09" db="EMBL/GenBank/DDBJ databases">
        <authorList>
            <person name="Sun Q."/>
            <person name="Sedlacek I."/>
        </authorList>
    </citation>
    <scope>NUCLEOTIDE SEQUENCE</scope>
    <source>
        <strain evidence="1">CCM 8711</strain>
    </source>
</reference>
<sequence length="282" mass="32734">MAQTVYTLLCQRDLPMALVTLPKILQCLEPQQQFVIFDDGTFTESTIQVLTELSENLSIVTRKQRDEEVNQALSKYPNCRKYRDEFPLAFKMLDIPLSVIKNGGGRYTFTDSDIIYLKNGRDYFNRDVNTYLKTDAIKLSIKLQDGLLKHKWKIPMRFNSGYFSFDVKDFDLDFINHYLGLPDVRNMPWLSEQTCWALLFGRAGKSYCPKENEFVCREKFEGPQADTLAIHLIGGLKNKYVEWSAVNIHSEAELVKPSFEVSRNITLIDWLIKVARRHSPIK</sequence>
<dbReference type="RefSeq" id="WP_188418253.1">
    <property type="nucleotide sequence ID" value="NZ_BMDO01000010.1"/>
</dbReference>
<comment type="caution">
    <text evidence="1">The sequence shown here is derived from an EMBL/GenBank/DDBJ whole genome shotgun (WGS) entry which is preliminary data.</text>
</comment>
<gene>
    <name evidence="1" type="ORF">GCM10011425_33570</name>
</gene>
<dbReference type="SUPFAM" id="SSF53448">
    <property type="entry name" value="Nucleotide-diphospho-sugar transferases"/>
    <property type="match status" value="1"/>
</dbReference>
<dbReference type="InterPro" id="IPR029044">
    <property type="entry name" value="Nucleotide-diphossugar_trans"/>
</dbReference>
<accession>A0A917N2N8</accession>
<evidence type="ECO:0000313" key="1">
    <source>
        <dbReference type="EMBL" id="GGI52145.1"/>
    </source>
</evidence>
<evidence type="ECO:0000313" key="2">
    <source>
        <dbReference type="Proteomes" id="UP000662074"/>
    </source>
</evidence>
<dbReference type="EMBL" id="BMDO01000010">
    <property type="protein sequence ID" value="GGI52145.1"/>
    <property type="molecule type" value="Genomic_DNA"/>
</dbReference>
<protein>
    <submittedName>
        <fullName evidence="1">Uncharacterized protein</fullName>
    </submittedName>
</protein>
<organism evidence="1 2">
    <name type="scientific">Mucilaginibacter galii</name>
    <dbReference type="NCBI Taxonomy" id="2005073"/>
    <lineage>
        <taxon>Bacteria</taxon>
        <taxon>Pseudomonadati</taxon>
        <taxon>Bacteroidota</taxon>
        <taxon>Sphingobacteriia</taxon>
        <taxon>Sphingobacteriales</taxon>
        <taxon>Sphingobacteriaceae</taxon>
        <taxon>Mucilaginibacter</taxon>
    </lineage>
</organism>
<reference evidence="1" key="1">
    <citation type="journal article" date="2014" name="Int. J. Syst. Evol. Microbiol.">
        <title>Complete genome sequence of Corynebacterium casei LMG S-19264T (=DSM 44701T), isolated from a smear-ripened cheese.</title>
        <authorList>
            <consortium name="US DOE Joint Genome Institute (JGI-PGF)"/>
            <person name="Walter F."/>
            <person name="Albersmeier A."/>
            <person name="Kalinowski J."/>
            <person name="Ruckert C."/>
        </authorList>
    </citation>
    <scope>NUCLEOTIDE SEQUENCE</scope>
    <source>
        <strain evidence="1">CCM 8711</strain>
    </source>
</reference>
<dbReference type="Proteomes" id="UP000662074">
    <property type="component" value="Unassembled WGS sequence"/>
</dbReference>
<dbReference type="AlphaFoldDB" id="A0A917N2N8"/>
<keyword evidence="2" id="KW-1185">Reference proteome</keyword>
<name>A0A917N2N8_9SPHI</name>